<dbReference type="AlphaFoldDB" id="A0A852T6M1"/>
<dbReference type="UniPathway" id="UPA00115">
    <property type="reaction ID" value="UER00414"/>
</dbReference>
<dbReference type="RefSeq" id="WP_179457856.1">
    <property type="nucleotide sequence ID" value="NZ_BAAAPX010000001.1"/>
</dbReference>
<proteinExistence type="inferred from homology"/>
<dbReference type="InterPro" id="IPR004732">
    <property type="entry name" value="Transaldolase_2"/>
</dbReference>
<dbReference type="EMBL" id="JACCBJ010000001">
    <property type="protein sequence ID" value="NYD76110.1"/>
    <property type="molecule type" value="Genomic_DNA"/>
</dbReference>
<dbReference type="Proteomes" id="UP000589620">
    <property type="component" value="Unassembled WGS sequence"/>
</dbReference>
<comment type="catalytic activity">
    <reaction evidence="10 11">
        <text>D-sedoheptulose 7-phosphate + D-glyceraldehyde 3-phosphate = D-erythrose 4-phosphate + beta-D-fructose 6-phosphate</text>
        <dbReference type="Rhea" id="RHEA:17053"/>
        <dbReference type="ChEBI" id="CHEBI:16897"/>
        <dbReference type="ChEBI" id="CHEBI:57483"/>
        <dbReference type="ChEBI" id="CHEBI:57634"/>
        <dbReference type="ChEBI" id="CHEBI:59776"/>
        <dbReference type="EC" id="2.2.1.2"/>
    </reaction>
</comment>
<dbReference type="InterPro" id="IPR013785">
    <property type="entry name" value="Aldolase_TIM"/>
</dbReference>
<dbReference type="InterPro" id="IPR018225">
    <property type="entry name" value="Transaldolase_AS"/>
</dbReference>
<evidence type="ECO:0000256" key="1">
    <source>
        <dbReference type="ARBA" id="ARBA00003518"/>
    </source>
</evidence>
<comment type="function">
    <text evidence="1 11">Transaldolase is important for the balance of metabolites in the pentose-phosphate pathway.</text>
</comment>
<evidence type="ECO:0000256" key="10">
    <source>
        <dbReference type="ARBA" id="ARBA00048810"/>
    </source>
</evidence>
<keyword evidence="9 11" id="KW-0704">Schiff base</keyword>
<dbReference type="GO" id="GO:0005737">
    <property type="term" value="C:cytoplasm"/>
    <property type="evidence" value="ECO:0007669"/>
    <property type="project" value="UniProtKB-SubCell"/>
</dbReference>
<organism evidence="12 13">
    <name type="scientific">Leifsonia soli</name>
    <dbReference type="NCBI Taxonomy" id="582665"/>
    <lineage>
        <taxon>Bacteria</taxon>
        <taxon>Bacillati</taxon>
        <taxon>Actinomycetota</taxon>
        <taxon>Actinomycetes</taxon>
        <taxon>Micrococcales</taxon>
        <taxon>Microbacteriaceae</taxon>
        <taxon>Leifsonia</taxon>
    </lineage>
</organism>
<keyword evidence="8 11" id="KW-0570">Pentose shunt</keyword>
<dbReference type="Gene3D" id="3.20.20.70">
    <property type="entry name" value="Aldolase class I"/>
    <property type="match status" value="1"/>
</dbReference>
<evidence type="ECO:0000256" key="9">
    <source>
        <dbReference type="ARBA" id="ARBA00023270"/>
    </source>
</evidence>
<evidence type="ECO:0000256" key="4">
    <source>
        <dbReference type="ARBA" id="ARBA00008426"/>
    </source>
</evidence>
<dbReference type="GO" id="GO:0006098">
    <property type="term" value="P:pentose-phosphate shunt"/>
    <property type="evidence" value="ECO:0007669"/>
    <property type="project" value="UniProtKB-UniRule"/>
</dbReference>
<keyword evidence="6 11" id="KW-0963">Cytoplasm</keyword>
<comment type="pathway">
    <text evidence="3 11">Carbohydrate degradation; pentose phosphate pathway; D-glyceraldehyde 3-phosphate and beta-D-fructose 6-phosphate from D-ribose 5-phosphate and D-xylulose 5-phosphate (non-oxidative stage): step 2/3.</text>
</comment>
<dbReference type="PIRSF" id="PIRSF036915">
    <property type="entry name" value="Trnald_Bac_Plnt"/>
    <property type="match status" value="1"/>
</dbReference>
<evidence type="ECO:0000256" key="5">
    <source>
        <dbReference type="ARBA" id="ARBA00013151"/>
    </source>
</evidence>
<name>A0A852T6M1_9MICO</name>
<evidence type="ECO:0000256" key="3">
    <source>
        <dbReference type="ARBA" id="ARBA00004857"/>
    </source>
</evidence>
<evidence type="ECO:0000256" key="2">
    <source>
        <dbReference type="ARBA" id="ARBA00004496"/>
    </source>
</evidence>
<comment type="caution">
    <text evidence="12">The sequence shown here is derived from an EMBL/GenBank/DDBJ whole genome shotgun (WGS) entry which is preliminary data.</text>
</comment>
<dbReference type="NCBIfam" id="NF002881">
    <property type="entry name" value="PRK03343.1"/>
    <property type="match status" value="1"/>
</dbReference>
<feature type="active site" description="Schiff-base intermediate with substrate" evidence="11">
    <location>
        <position position="157"/>
    </location>
</feature>
<evidence type="ECO:0000256" key="11">
    <source>
        <dbReference type="HAMAP-Rule" id="MF_00493"/>
    </source>
</evidence>
<evidence type="ECO:0000256" key="6">
    <source>
        <dbReference type="ARBA" id="ARBA00022490"/>
    </source>
</evidence>
<dbReference type="EC" id="2.2.1.2" evidence="5 11"/>
<dbReference type="PANTHER" id="PTHR10683:SF31">
    <property type="entry name" value="TRANSALDOLASE"/>
    <property type="match status" value="1"/>
</dbReference>
<dbReference type="PROSITE" id="PS01054">
    <property type="entry name" value="TRANSALDOLASE_1"/>
    <property type="match status" value="1"/>
</dbReference>
<dbReference type="GO" id="GO:0005975">
    <property type="term" value="P:carbohydrate metabolic process"/>
    <property type="evidence" value="ECO:0007669"/>
    <property type="project" value="InterPro"/>
</dbReference>
<protein>
    <recommendedName>
        <fullName evidence="5 11">Transaldolase</fullName>
        <ecNumber evidence="5 11">2.2.1.2</ecNumber>
    </recommendedName>
</protein>
<dbReference type="NCBIfam" id="TIGR00876">
    <property type="entry name" value="tal_mycobact"/>
    <property type="match status" value="1"/>
</dbReference>
<dbReference type="PANTHER" id="PTHR10683">
    <property type="entry name" value="TRANSALDOLASE"/>
    <property type="match status" value="1"/>
</dbReference>
<sequence length="385" mass="41686">MNRFDKSPGGSVNSGGDRSCATAALSKAGVSIWLDDLSRDALVSGELRKLIDCYDVVGVTTNPTIFSSAVEGTDAYNEQLKKLAQSGASVPDAVDALVTADIIDTAKLLYPTFQQTGSVDGRVSVEVEPAIAFQAKETLERATHLWKTIDQPNLMVKIPATAEGIDAIAEATAAGISVNVTLLFNIDVYRLVIRAYLSGLERALLAGRNISDIFSVASFFVSRVDTEVDTRLGDLDTPDALELRGTVGVANARLAYRVFQEEFARGRAERLLARGANIQRPLWASTGVKNPELADTYYVNELIAPDTVITMPPGTLRAFADHGRLSSDTITDRYGDAVDTFERLKAVGVSYEKVTDKLLAEGVEKFESSWRKLNKTVAEALRSSR</sequence>
<comment type="similarity">
    <text evidence="4 11">Belongs to the transaldolase family. Type 2 subfamily.</text>
</comment>
<evidence type="ECO:0000313" key="12">
    <source>
        <dbReference type="EMBL" id="NYD76110.1"/>
    </source>
</evidence>
<evidence type="ECO:0000256" key="7">
    <source>
        <dbReference type="ARBA" id="ARBA00022679"/>
    </source>
</evidence>
<comment type="subcellular location">
    <subcellularLocation>
        <location evidence="2 11">Cytoplasm</location>
    </subcellularLocation>
</comment>
<dbReference type="InterPro" id="IPR001585">
    <property type="entry name" value="TAL/FSA"/>
</dbReference>
<dbReference type="CDD" id="cd00955">
    <property type="entry name" value="Transaldolase_like"/>
    <property type="match status" value="1"/>
</dbReference>
<dbReference type="HAMAP" id="MF_00493">
    <property type="entry name" value="Transaldolase_2"/>
    <property type="match status" value="1"/>
</dbReference>
<dbReference type="SUPFAM" id="SSF51569">
    <property type="entry name" value="Aldolase"/>
    <property type="match status" value="1"/>
</dbReference>
<keyword evidence="7 11" id="KW-0808">Transferase</keyword>
<dbReference type="Pfam" id="PF00923">
    <property type="entry name" value="TAL_FSA"/>
    <property type="match status" value="1"/>
</dbReference>
<keyword evidence="13" id="KW-1185">Reference proteome</keyword>
<evidence type="ECO:0000313" key="13">
    <source>
        <dbReference type="Proteomes" id="UP000589620"/>
    </source>
</evidence>
<gene>
    <name evidence="11" type="primary">tal</name>
    <name evidence="12" type="ORF">BJ963_003629</name>
</gene>
<dbReference type="GO" id="GO:0004801">
    <property type="term" value="F:transaldolase activity"/>
    <property type="evidence" value="ECO:0007669"/>
    <property type="project" value="UniProtKB-UniRule"/>
</dbReference>
<reference evidence="12 13" key="1">
    <citation type="submission" date="2020-07" db="EMBL/GenBank/DDBJ databases">
        <title>Sequencing the genomes of 1000 actinobacteria strains.</title>
        <authorList>
            <person name="Klenk H.-P."/>
        </authorList>
    </citation>
    <scope>NUCLEOTIDE SEQUENCE [LARGE SCALE GENOMIC DNA]</scope>
    <source>
        <strain evidence="12 13">DSM 23871</strain>
    </source>
</reference>
<accession>A0A852T6M1</accession>
<evidence type="ECO:0000256" key="8">
    <source>
        <dbReference type="ARBA" id="ARBA00023126"/>
    </source>
</evidence>